<dbReference type="Proteomes" id="UP001306508">
    <property type="component" value="Unassembled WGS sequence"/>
</dbReference>
<dbReference type="Gene3D" id="1.20.5.170">
    <property type="match status" value="1"/>
</dbReference>
<protein>
    <recommendedName>
        <fullName evidence="7">BZIP domain-containing protein</fullName>
    </recommendedName>
</protein>
<evidence type="ECO:0000256" key="3">
    <source>
        <dbReference type="ARBA" id="ARBA00023163"/>
    </source>
</evidence>
<keyword evidence="2" id="KW-0805">Transcription regulation</keyword>
<dbReference type="EMBL" id="JAWIZZ010000006">
    <property type="protein sequence ID" value="KAK5782148.1"/>
    <property type="molecule type" value="Genomic_DNA"/>
</dbReference>
<feature type="coiled-coil region" evidence="5">
    <location>
        <begin position="149"/>
        <end position="190"/>
    </location>
</feature>
<evidence type="ECO:0000313" key="9">
    <source>
        <dbReference type="Proteomes" id="UP001306508"/>
    </source>
</evidence>
<keyword evidence="3" id="KW-0804">Transcription</keyword>
<sequence length="333" mass="38390">MEHIVFSSIHKNNLNPDNTSAENSNDFSSFAKIPINHDHDPLSSSNLVSQFNTSLDHESADNTCPGLLNNLDKIDYPNDHLSHLSQSNFDTNGSSNNYNNSSINNMDYISIDPNTNVNINLNIDESQLTEDERRMRKRAQNRAAQKAFRERKANRMKELEEKLMESERSRQMLLKEIDDLKKLNMEINVENRILLQNTKKFKNPLNSPDELSLDDSNMNSNSNFTFPTKEEFYETMVIDTIKNNKVNKTFKHIDGTFNEQSLIKQNTQFTNEIGQQFLTVPATWNYLSKVSKTEDFDMYFVMQSLRGNEVCDEHGPSYPKVLIDELVAKASEK</sequence>
<dbReference type="InterPro" id="IPR004827">
    <property type="entry name" value="bZIP"/>
</dbReference>
<evidence type="ECO:0000256" key="4">
    <source>
        <dbReference type="ARBA" id="ARBA00023242"/>
    </source>
</evidence>
<dbReference type="InterPro" id="IPR050936">
    <property type="entry name" value="AP-1-like"/>
</dbReference>
<organism evidence="8 9">
    <name type="scientific">Arxiozyma heterogenica</name>
    <dbReference type="NCBI Taxonomy" id="278026"/>
    <lineage>
        <taxon>Eukaryota</taxon>
        <taxon>Fungi</taxon>
        <taxon>Dikarya</taxon>
        <taxon>Ascomycota</taxon>
        <taxon>Saccharomycotina</taxon>
        <taxon>Saccharomycetes</taxon>
        <taxon>Saccharomycetales</taxon>
        <taxon>Saccharomycetaceae</taxon>
        <taxon>Arxiozyma</taxon>
    </lineage>
</organism>
<dbReference type="SMART" id="SM00338">
    <property type="entry name" value="BRLZ"/>
    <property type="match status" value="1"/>
</dbReference>
<evidence type="ECO:0000259" key="7">
    <source>
        <dbReference type="PROSITE" id="PS50217"/>
    </source>
</evidence>
<dbReference type="GO" id="GO:0001228">
    <property type="term" value="F:DNA-binding transcription activator activity, RNA polymerase II-specific"/>
    <property type="evidence" value="ECO:0007669"/>
    <property type="project" value="TreeGrafter"/>
</dbReference>
<evidence type="ECO:0000313" key="8">
    <source>
        <dbReference type="EMBL" id="KAK5782148.1"/>
    </source>
</evidence>
<dbReference type="PANTHER" id="PTHR40621">
    <property type="entry name" value="TRANSCRIPTION FACTOR KAPC-RELATED"/>
    <property type="match status" value="1"/>
</dbReference>
<evidence type="ECO:0000256" key="5">
    <source>
        <dbReference type="SAM" id="Coils"/>
    </source>
</evidence>
<keyword evidence="5" id="KW-0175">Coiled coil</keyword>
<accession>A0AAN7WQ48</accession>
<keyword evidence="9" id="KW-1185">Reference proteome</keyword>
<name>A0AAN7WQ48_9SACH</name>
<keyword evidence="4" id="KW-0539">Nucleus</keyword>
<dbReference type="AlphaFoldDB" id="A0AAN7WQ48"/>
<dbReference type="GO" id="GO:0090575">
    <property type="term" value="C:RNA polymerase II transcription regulator complex"/>
    <property type="evidence" value="ECO:0007669"/>
    <property type="project" value="TreeGrafter"/>
</dbReference>
<feature type="region of interest" description="Disordered" evidence="6">
    <location>
        <begin position="1"/>
        <end position="25"/>
    </location>
</feature>
<dbReference type="PROSITE" id="PS00036">
    <property type="entry name" value="BZIP_BASIC"/>
    <property type="match status" value="1"/>
</dbReference>
<proteinExistence type="predicted"/>
<feature type="domain" description="BZIP" evidence="7">
    <location>
        <begin position="131"/>
        <end position="182"/>
    </location>
</feature>
<evidence type="ECO:0000256" key="1">
    <source>
        <dbReference type="ARBA" id="ARBA00004123"/>
    </source>
</evidence>
<evidence type="ECO:0000256" key="6">
    <source>
        <dbReference type="SAM" id="MobiDB-lite"/>
    </source>
</evidence>
<comment type="subcellular location">
    <subcellularLocation>
        <location evidence="1">Nucleus</location>
    </subcellularLocation>
</comment>
<dbReference type="SUPFAM" id="SSF57959">
    <property type="entry name" value="Leucine zipper domain"/>
    <property type="match status" value="1"/>
</dbReference>
<dbReference type="PANTHER" id="PTHR40621:SF8">
    <property type="entry name" value="AP-1-LIKE TRANSCRIPTION FACTOR YAP3"/>
    <property type="match status" value="1"/>
</dbReference>
<dbReference type="InterPro" id="IPR046347">
    <property type="entry name" value="bZIP_sf"/>
</dbReference>
<dbReference type="CDD" id="cd14688">
    <property type="entry name" value="bZIP_YAP"/>
    <property type="match status" value="1"/>
</dbReference>
<evidence type="ECO:0000256" key="2">
    <source>
        <dbReference type="ARBA" id="ARBA00023015"/>
    </source>
</evidence>
<reference evidence="9" key="1">
    <citation type="submission" date="2023-07" db="EMBL/GenBank/DDBJ databases">
        <title>A draft genome of Kazachstania heterogenica Y-27499.</title>
        <authorList>
            <person name="Donic C."/>
            <person name="Kralova J.S."/>
            <person name="Fidel L."/>
            <person name="Ben-Dor S."/>
            <person name="Jung S."/>
        </authorList>
    </citation>
    <scope>NUCLEOTIDE SEQUENCE [LARGE SCALE GENOMIC DNA]</scope>
    <source>
        <strain evidence="9">Y27499</strain>
    </source>
</reference>
<dbReference type="GO" id="GO:0000976">
    <property type="term" value="F:transcription cis-regulatory region binding"/>
    <property type="evidence" value="ECO:0007669"/>
    <property type="project" value="InterPro"/>
</dbReference>
<feature type="compositionally biased region" description="Polar residues" evidence="6">
    <location>
        <begin position="9"/>
        <end position="25"/>
    </location>
</feature>
<dbReference type="PROSITE" id="PS50217">
    <property type="entry name" value="BZIP"/>
    <property type="match status" value="1"/>
</dbReference>
<gene>
    <name evidence="8" type="ORF">RI543_000072</name>
</gene>
<comment type="caution">
    <text evidence="8">The sequence shown here is derived from an EMBL/GenBank/DDBJ whole genome shotgun (WGS) entry which is preliminary data.</text>
</comment>